<keyword evidence="3" id="KW-1185">Reference proteome</keyword>
<name>A0AAV7S9I4_PLEWA</name>
<evidence type="ECO:0000256" key="1">
    <source>
        <dbReference type="SAM" id="SignalP"/>
    </source>
</evidence>
<feature type="chain" id="PRO_5043630788" description="Apolipoprotein F" evidence="1">
    <location>
        <begin position="19"/>
        <end position="395"/>
    </location>
</feature>
<reference evidence="2" key="1">
    <citation type="journal article" date="2022" name="bioRxiv">
        <title>Sequencing and chromosome-scale assembly of the giantPleurodeles waltlgenome.</title>
        <authorList>
            <person name="Brown T."/>
            <person name="Elewa A."/>
            <person name="Iarovenko S."/>
            <person name="Subramanian E."/>
            <person name="Araus A.J."/>
            <person name="Petzold A."/>
            <person name="Susuki M."/>
            <person name="Suzuki K.-i.T."/>
            <person name="Hayashi T."/>
            <person name="Toyoda A."/>
            <person name="Oliveira C."/>
            <person name="Osipova E."/>
            <person name="Leigh N.D."/>
            <person name="Simon A."/>
            <person name="Yun M.H."/>
        </authorList>
    </citation>
    <scope>NUCLEOTIDE SEQUENCE</scope>
    <source>
        <strain evidence="2">20211129_DDA</strain>
        <tissue evidence="2">Liver</tissue>
    </source>
</reference>
<feature type="signal peptide" evidence="1">
    <location>
        <begin position="1"/>
        <end position="18"/>
    </location>
</feature>
<evidence type="ECO:0000313" key="2">
    <source>
        <dbReference type="EMBL" id="KAJ1160450.1"/>
    </source>
</evidence>
<comment type="caution">
    <text evidence="2">The sequence shown here is derived from an EMBL/GenBank/DDBJ whole genome shotgun (WGS) entry which is preliminary data.</text>
</comment>
<gene>
    <name evidence="2" type="ORF">NDU88_000952</name>
</gene>
<dbReference type="Pfam" id="PF15148">
    <property type="entry name" value="Apolipo_F"/>
    <property type="match status" value="1"/>
</dbReference>
<protein>
    <recommendedName>
        <fullName evidence="4">Apolipoprotein F</fullName>
    </recommendedName>
</protein>
<dbReference type="PANTHER" id="PTHR15011">
    <property type="entry name" value="APOLIPOPROTEIN F"/>
    <property type="match status" value="1"/>
</dbReference>
<dbReference type="PANTHER" id="PTHR15011:SF3">
    <property type="entry name" value="APOLIPOPROTEIN F"/>
    <property type="match status" value="1"/>
</dbReference>
<dbReference type="GO" id="GO:0008203">
    <property type="term" value="P:cholesterol metabolic process"/>
    <property type="evidence" value="ECO:0007669"/>
    <property type="project" value="TreeGrafter"/>
</dbReference>
<dbReference type="AlphaFoldDB" id="A0AAV7S9I4"/>
<organism evidence="2 3">
    <name type="scientific">Pleurodeles waltl</name>
    <name type="common">Iberian ribbed newt</name>
    <dbReference type="NCBI Taxonomy" id="8319"/>
    <lineage>
        <taxon>Eukaryota</taxon>
        <taxon>Metazoa</taxon>
        <taxon>Chordata</taxon>
        <taxon>Craniata</taxon>
        <taxon>Vertebrata</taxon>
        <taxon>Euteleostomi</taxon>
        <taxon>Amphibia</taxon>
        <taxon>Batrachia</taxon>
        <taxon>Caudata</taxon>
        <taxon>Salamandroidea</taxon>
        <taxon>Salamandridae</taxon>
        <taxon>Pleurodelinae</taxon>
        <taxon>Pleurodeles</taxon>
    </lineage>
</organism>
<evidence type="ECO:0008006" key="4">
    <source>
        <dbReference type="Google" id="ProtNLM"/>
    </source>
</evidence>
<sequence length="395" mass="42808">MGWTLLICLCLLGEHASGHLLLPNATGGHDGLPESGRDALDVAEVDDEPPAFNRVAPYGQADESERLAKALMDSIYGSFPTLRLSQATGGLSCQELSVVSRLGHLELSSDLVDIALVLALTGLRCHTEAELHILQLYENLGVGEVNDIFLEILKYAAADSKPLGAPIAHRSFDAPFTDNRADAGNLPALLFNVDQIAAPFRGSEPHPFTHRCVKLTKVRGFLLVGLASSHHASWEEAATMCRRLRDLCAGVATNATNDFQVLRREGSYFVPCPGASSWLHLCQSPHHSLRRRSPPEHCNDQREQEVHGVLQWMPLASTYYNLGTSMYYAALNCRELAKERAWEAVLDLGYDAVVALTGGATGIVGFGVAASVKPGVKAGVQAVMEYIKRTNLSDQ</sequence>
<evidence type="ECO:0000313" key="3">
    <source>
        <dbReference type="Proteomes" id="UP001066276"/>
    </source>
</evidence>
<dbReference type="InterPro" id="IPR026114">
    <property type="entry name" value="APOF"/>
</dbReference>
<proteinExistence type="predicted"/>
<keyword evidence="1" id="KW-0732">Signal</keyword>
<dbReference type="GO" id="GO:0005615">
    <property type="term" value="C:extracellular space"/>
    <property type="evidence" value="ECO:0007669"/>
    <property type="project" value="TreeGrafter"/>
</dbReference>
<dbReference type="EMBL" id="JANPWB010000008">
    <property type="protein sequence ID" value="KAJ1160450.1"/>
    <property type="molecule type" value="Genomic_DNA"/>
</dbReference>
<dbReference type="Proteomes" id="UP001066276">
    <property type="component" value="Chromosome 4_2"/>
</dbReference>
<accession>A0AAV7S9I4</accession>